<accession>A0AAD5YD67</accession>
<comment type="caution">
    <text evidence="11">The sequence shown here is derived from an EMBL/GenBank/DDBJ whole genome shotgun (WGS) entry which is preliminary data.</text>
</comment>
<dbReference type="GO" id="GO:0005794">
    <property type="term" value="C:Golgi apparatus"/>
    <property type="evidence" value="ECO:0007669"/>
    <property type="project" value="TreeGrafter"/>
</dbReference>
<keyword evidence="2" id="KW-0723">Serine/threonine-protein kinase</keyword>
<evidence type="ECO:0000313" key="12">
    <source>
        <dbReference type="Proteomes" id="UP001212997"/>
    </source>
</evidence>
<evidence type="ECO:0000256" key="6">
    <source>
        <dbReference type="ARBA" id="ARBA00022840"/>
    </source>
</evidence>
<gene>
    <name evidence="11" type="ORF">NLI96_g11589</name>
</gene>
<dbReference type="SMART" id="SM00220">
    <property type="entry name" value="S_TKc"/>
    <property type="match status" value="1"/>
</dbReference>
<evidence type="ECO:0000256" key="3">
    <source>
        <dbReference type="ARBA" id="ARBA00022679"/>
    </source>
</evidence>
<keyword evidence="3" id="KW-0808">Transferase</keyword>
<evidence type="ECO:0000256" key="8">
    <source>
        <dbReference type="ARBA" id="ARBA00048679"/>
    </source>
</evidence>
<dbReference type="PROSITE" id="PS50011">
    <property type="entry name" value="PROTEIN_KINASE_DOM"/>
    <property type="match status" value="1"/>
</dbReference>
<reference evidence="11" key="1">
    <citation type="submission" date="2022-07" db="EMBL/GenBank/DDBJ databases">
        <title>Genome Sequence of Physisporinus lineatus.</title>
        <authorList>
            <person name="Buettner E."/>
        </authorList>
    </citation>
    <scope>NUCLEOTIDE SEQUENCE</scope>
    <source>
        <strain evidence="11">VT162</strain>
    </source>
</reference>
<feature type="compositionally biased region" description="Polar residues" evidence="9">
    <location>
        <begin position="210"/>
        <end position="220"/>
    </location>
</feature>
<dbReference type="SUPFAM" id="SSF56112">
    <property type="entry name" value="Protein kinase-like (PK-like)"/>
    <property type="match status" value="2"/>
</dbReference>
<organism evidence="11 12">
    <name type="scientific">Meripilus lineatus</name>
    <dbReference type="NCBI Taxonomy" id="2056292"/>
    <lineage>
        <taxon>Eukaryota</taxon>
        <taxon>Fungi</taxon>
        <taxon>Dikarya</taxon>
        <taxon>Basidiomycota</taxon>
        <taxon>Agaricomycotina</taxon>
        <taxon>Agaricomycetes</taxon>
        <taxon>Polyporales</taxon>
        <taxon>Meripilaceae</taxon>
        <taxon>Meripilus</taxon>
    </lineage>
</organism>
<keyword evidence="12" id="KW-1185">Reference proteome</keyword>
<dbReference type="PROSITE" id="PS00108">
    <property type="entry name" value="PROTEIN_KINASE_ST"/>
    <property type="match status" value="1"/>
</dbReference>
<dbReference type="GO" id="GO:0032889">
    <property type="term" value="P:regulation of vacuole fusion, non-autophagic"/>
    <property type="evidence" value="ECO:0007669"/>
    <property type="project" value="TreeGrafter"/>
</dbReference>
<feature type="domain" description="Protein kinase" evidence="10">
    <location>
        <begin position="43"/>
        <end position="456"/>
    </location>
</feature>
<evidence type="ECO:0000256" key="4">
    <source>
        <dbReference type="ARBA" id="ARBA00022741"/>
    </source>
</evidence>
<dbReference type="GO" id="GO:0005773">
    <property type="term" value="C:vacuole"/>
    <property type="evidence" value="ECO:0007669"/>
    <property type="project" value="GOC"/>
</dbReference>
<dbReference type="EC" id="2.7.11.1" evidence="1"/>
<keyword evidence="5" id="KW-0418">Kinase</keyword>
<dbReference type="GO" id="GO:0006624">
    <property type="term" value="P:vacuolar protein processing"/>
    <property type="evidence" value="ECO:0007669"/>
    <property type="project" value="TreeGrafter"/>
</dbReference>
<dbReference type="GO" id="GO:0004674">
    <property type="term" value="F:protein serine/threonine kinase activity"/>
    <property type="evidence" value="ECO:0007669"/>
    <property type="project" value="UniProtKB-KW"/>
</dbReference>
<dbReference type="InterPro" id="IPR008271">
    <property type="entry name" value="Ser/Thr_kinase_AS"/>
</dbReference>
<dbReference type="PANTHER" id="PTHR45998">
    <property type="entry name" value="SERINE/THREONINE-PROTEIN KINASE 16"/>
    <property type="match status" value="1"/>
</dbReference>
<protein>
    <recommendedName>
        <fullName evidence="1">non-specific serine/threonine protein kinase</fullName>
        <ecNumber evidence="1">2.7.11.1</ecNumber>
    </recommendedName>
</protein>
<dbReference type="Proteomes" id="UP001212997">
    <property type="component" value="Unassembled WGS sequence"/>
</dbReference>
<dbReference type="InterPro" id="IPR000719">
    <property type="entry name" value="Prot_kinase_dom"/>
</dbReference>
<dbReference type="PANTHER" id="PTHR45998:SF2">
    <property type="entry name" value="SERINE_THREONINE-PROTEIN KINASE 16"/>
    <property type="match status" value="1"/>
</dbReference>
<sequence>MALPPQLLHVLENLKYQVKDAFWALSSCICQESAKVKINGRTFKIVKVLGEGGFSFVYLAQDEHSGTSKYYSYTGKSLLFVLLQGRAHTGPYNPRIPQWSKTPPETVKSCTSSSLCIRINSNLINGSQFPEREMVRLFKGTCEAVRAMHDYRAPISSQDPFSDRNQAPSGSRPRGGGGGGINGTSAPRLSGEAPRNGPNNGASGGATKLNAASQNHNSNPHSDDEDDDEMFPHPEGDAEGGYSYHGAPSIGKGKGLGGSRSAMPLLSNSDEGETIYDGDEELARIQREQERNDKHTGETMVVPYAHRDLKPGNVMVSDEGQPILMDFGSCRKARVKVENRSMALLEQDIAAEQCTMAYRAPELFDVKTGITLDEKVDVWSLGCTLFALAYSHSPFENTQTTEQGGSIAMAVMNGQYKHPQSAYSQGFKELINAMLTVDPAKRPDIHQVIEMTDKVLQRLS</sequence>
<feature type="region of interest" description="Disordered" evidence="9">
    <location>
        <begin position="153"/>
        <end position="274"/>
    </location>
</feature>
<keyword evidence="6" id="KW-0067">ATP-binding</keyword>
<dbReference type="Gene3D" id="3.30.200.20">
    <property type="entry name" value="Phosphorylase Kinase, domain 1"/>
    <property type="match status" value="1"/>
</dbReference>
<dbReference type="InterPro" id="IPR011009">
    <property type="entry name" value="Kinase-like_dom_sf"/>
</dbReference>
<evidence type="ECO:0000256" key="1">
    <source>
        <dbReference type="ARBA" id="ARBA00012513"/>
    </source>
</evidence>
<keyword evidence="4" id="KW-0547">Nucleotide-binding</keyword>
<dbReference type="GO" id="GO:0005524">
    <property type="term" value="F:ATP binding"/>
    <property type="evidence" value="ECO:0007669"/>
    <property type="project" value="UniProtKB-KW"/>
</dbReference>
<evidence type="ECO:0000256" key="5">
    <source>
        <dbReference type="ARBA" id="ARBA00022777"/>
    </source>
</evidence>
<dbReference type="Pfam" id="PF00069">
    <property type="entry name" value="Pkinase"/>
    <property type="match status" value="1"/>
</dbReference>
<feature type="compositionally biased region" description="Gly residues" evidence="9">
    <location>
        <begin position="173"/>
        <end position="182"/>
    </location>
</feature>
<comment type="catalytic activity">
    <reaction evidence="8">
        <text>L-seryl-[protein] + ATP = O-phospho-L-seryl-[protein] + ADP + H(+)</text>
        <dbReference type="Rhea" id="RHEA:17989"/>
        <dbReference type="Rhea" id="RHEA-COMP:9863"/>
        <dbReference type="Rhea" id="RHEA-COMP:11604"/>
        <dbReference type="ChEBI" id="CHEBI:15378"/>
        <dbReference type="ChEBI" id="CHEBI:29999"/>
        <dbReference type="ChEBI" id="CHEBI:30616"/>
        <dbReference type="ChEBI" id="CHEBI:83421"/>
        <dbReference type="ChEBI" id="CHEBI:456216"/>
        <dbReference type="EC" id="2.7.11.1"/>
    </reaction>
</comment>
<evidence type="ECO:0000256" key="2">
    <source>
        <dbReference type="ARBA" id="ARBA00022527"/>
    </source>
</evidence>
<dbReference type="Gene3D" id="1.10.510.10">
    <property type="entry name" value="Transferase(Phosphotransferase) domain 1"/>
    <property type="match status" value="1"/>
</dbReference>
<dbReference type="EMBL" id="JANAWD010000796">
    <property type="protein sequence ID" value="KAJ3475807.1"/>
    <property type="molecule type" value="Genomic_DNA"/>
</dbReference>
<evidence type="ECO:0000259" key="10">
    <source>
        <dbReference type="PROSITE" id="PS50011"/>
    </source>
</evidence>
<comment type="catalytic activity">
    <reaction evidence="7">
        <text>L-threonyl-[protein] + ATP = O-phospho-L-threonyl-[protein] + ADP + H(+)</text>
        <dbReference type="Rhea" id="RHEA:46608"/>
        <dbReference type="Rhea" id="RHEA-COMP:11060"/>
        <dbReference type="Rhea" id="RHEA-COMP:11605"/>
        <dbReference type="ChEBI" id="CHEBI:15378"/>
        <dbReference type="ChEBI" id="CHEBI:30013"/>
        <dbReference type="ChEBI" id="CHEBI:30616"/>
        <dbReference type="ChEBI" id="CHEBI:61977"/>
        <dbReference type="ChEBI" id="CHEBI:456216"/>
        <dbReference type="EC" id="2.7.11.1"/>
    </reaction>
</comment>
<evidence type="ECO:0000313" key="11">
    <source>
        <dbReference type="EMBL" id="KAJ3475807.1"/>
    </source>
</evidence>
<dbReference type="InterPro" id="IPR052239">
    <property type="entry name" value="Ser/Thr-specific_kinases"/>
</dbReference>
<name>A0AAD5YD67_9APHY</name>
<proteinExistence type="predicted"/>
<evidence type="ECO:0000256" key="9">
    <source>
        <dbReference type="SAM" id="MobiDB-lite"/>
    </source>
</evidence>
<feature type="compositionally biased region" description="Polar residues" evidence="9">
    <location>
        <begin position="155"/>
        <end position="167"/>
    </location>
</feature>
<dbReference type="AlphaFoldDB" id="A0AAD5YD67"/>
<evidence type="ECO:0000256" key="7">
    <source>
        <dbReference type="ARBA" id="ARBA00047899"/>
    </source>
</evidence>